<dbReference type="Proteomes" id="UP000241647">
    <property type="component" value="Unassembled WGS sequence"/>
</dbReference>
<dbReference type="Pfam" id="PF01590">
    <property type="entry name" value="GAF"/>
    <property type="match status" value="1"/>
</dbReference>
<dbReference type="Pfam" id="PF00196">
    <property type="entry name" value="GerE"/>
    <property type="match status" value="1"/>
</dbReference>
<dbReference type="Gene3D" id="3.30.450.40">
    <property type="match status" value="1"/>
</dbReference>
<keyword evidence="2" id="KW-0238">DNA-binding</keyword>
<dbReference type="SUPFAM" id="SSF46894">
    <property type="entry name" value="C-terminal effector domain of the bipartite response regulators"/>
    <property type="match status" value="1"/>
</dbReference>
<dbReference type="InterPro" id="IPR036388">
    <property type="entry name" value="WH-like_DNA-bd_sf"/>
</dbReference>
<evidence type="ECO:0000256" key="1">
    <source>
        <dbReference type="ARBA" id="ARBA00023015"/>
    </source>
</evidence>
<reference evidence="5 6" key="1">
    <citation type="submission" date="2018-02" db="EMBL/GenBank/DDBJ databases">
        <title>8 Nocardia nova and 1 Nocardia cyriacigeorgica strain used for evolution to TMP-SMX.</title>
        <authorList>
            <person name="Mehta H."/>
            <person name="Weng J."/>
            <person name="Shamoo Y."/>
        </authorList>
    </citation>
    <scope>NUCLEOTIDE SEQUENCE [LARGE SCALE GENOMIC DNA]</scope>
    <source>
        <strain evidence="5 6">ATCC 33727</strain>
    </source>
</reference>
<evidence type="ECO:0000313" key="6">
    <source>
        <dbReference type="Proteomes" id="UP000241647"/>
    </source>
</evidence>
<dbReference type="PROSITE" id="PS50043">
    <property type="entry name" value="HTH_LUXR_2"/>
    <property type="match status" value="1"/>
</dbReference>
<accession>A0A2T2ZCD6</accession>
<protein>
    <submittedName>
        <fullName evidence="5">LuxR family transcriptional regulator</fullName>
    </submittedName>
</protein>
<dbReference type="InterPro" id="IPR003018">
    <property type="entry name" value="GAF"/>
</dbReference>
<name>A0A2T2ZCD6_9NOCA</name>
<dbReference type="GO" id="GO:0003677">
    <property type="term" value="F:DNA binding"/>
    <property type="evidence" value="ECO:0007669"/>
    <property type="project" value="UniProtKB-KW"/>
</dbReference>
<dbReference type="InterPro" id="IPR016032">
    <property type="entry name" value="Sig_transdc_resp-reg_C-effctor"/>
</dbReference>
<proteinExistence type="predicted"/>
<dbReference type="SMART" id="SM00421">
    <property type="entry name" value="HTH_LUXR"/>
    <property type="match status" value="1"/>
</dbReference>
<dbReference type="PANTHER" id="PTHR44688">
    <property type="entry name" value="DNA-BINDING TRANSCRIPTIONAL ACTIVATOR DEVR_DOSR"/>
    <property type="match status" value="1"/>
</dbReference>
<dbReference type="AlphaFoldDB" id="A0A2T2ZCD6"/>
<evidence type="ECO:0000259" key="4">
    <source>
        <dbReference type="PROSITE" id="PS50043"/>
    </source>
</evidence>
<dbReference type="GO" id="GO:0006355">
    <property type="term" value="P:regulation of DNA-templated transcription"/>
    <property type="evidence" value="ECO:0007669"/>
    <property type="project" value="InterPro"/>
</dbReference>
<dbReference type="PROSITE" id="PS00622">
    <property type="entry name" value="HTH_LUXR_1"/>
    <property type="match status" value="1"/>
</dbReference>
<feature type="domain" description="HTH luxR-type" evidence="4">
    <location>
        <begin position="375"/>
        <end position="440"/>
    </location>
</feature>
<evidence type="ECO:0000256" key="3">
    <source>
        <dbReference type="ARBA" id="ARBA00023163"/>
    </source>
</evidence>
<dbReference type="SMART" id="SM00065">
    <property type="entry name" value="GAF"/>
    <property type="match status" value="1"/>
</dbReference>
<keyword evidence="3" id="KW-0804">Transcription</keyword>
<keyword evidence="1" id="KW-0805">Transcription regulation</keyword>
<dbReference type="PRINTS" id="PR00038">
    <property type="entry name" value="HTHLUXR"/>
</dbReference>
<dbReference type="RefSeq" id="WP_084493938.1">
    <property type="nucleotide sequence ID" value="NZ_PYHS01000002.1"/>
</dbReference>
<dbReference type="EMBL" id="PYHS01000002">
    <property type="protein sequence ID" value="PSR65437.1"/>
    <property type="molecule type" value="Genomic_DNA"/>
</dbReference>
<evidence type="ECO:0000313" key="5">
    <source>
        <dbReference type="EMBL" id="PSR65437.1"/>
    </source>
</evidence>
<dbReference type="InterPro" id="IPR000792">
    <property type="entry name" value="Tscrpt_reg_LuxR_C"/>
</dbReference>
<organism evidence="5 6">
    <name type="scientific">Nocardia nova</name>
    <dbReference type="NCBI Taxonomy" id="37330"/>
    <lineage>
        <taxon>Bacteria</taxon>
        <taxon>Bacillati</taxon>
        <taxon>Actinomycetota</taxon>
        <taxon>Actinomycetes</taxon>
        <taxon>Mycobacteriales</taxon>
        <taxon>Nocardiaceae</taxon>
        <taxon>Nocardia</taxon>
    </lineage>
</organism>
<gene>
    <name evidence="5" type="ORF">C8259_04725</name>
</gene>
<dbReference type="InterPro" id="IPR029016">
    <property type="entry name" value="GAF-like_dom_sf"/>
</dbReference>
<dbReference type="SUPFAM" id="SSF55781">
    <property type="entry name" value="GAF domain-like"/>
    <property type="match status" value="1"/>
</dbReference>
<dbReference type="PANTHER" id="PTHR44688:SF16">
    <property type="entry name" value="DNA-BINDING TRANSCRIPTIONAL ACTIVATOR DEVR_DOSR"/>
    <property type="match status" value="1"/>
</dbReference>
<comment type="caution">
    <text evidence="5">The sequence shown here is derived from an EMBL/GenBank/DDBJ whole genome shotgun (WGS) entry which is preliminary data.</text>
</comment>
<sequence>MVTCITDYVAVSKSRNTLLTWREVWNPGSWAKGATRHPERGLRGFRPASVEARGTMRAPAAVPQHTFAGLVSRISDLNTRVGRLAEHAAGGGANRPYLQLLGVTLERTNRRLASVQGGSVEVTDLAELLTDVSAVQSTLRKQTLTQPSFAPGRIFEALARLRRKTTADEVFEAAAAELCAAAGFDRAMVSLVRGSVWAPSLLFLSDGNDSGFNRELTDYIAELEIPLASPMVEAEIVRRRLPALVTDAQNEPRTFRPLMDASHTREYVVAPLIAGGSVFGLLHADTYLSGRPLTVADRDSLRTFAEGIGVIYERTVLELRLARQRERLSEVFRSAEQILEPPEKLSVRLPDPAVRTAMAVEPEALAARADSGRVELGGLARLTAREREVLRLLAGGLTNAQVADRLTVAESTVKSHVKHILHKIGAPNRASAIAQYIRATNNERRV</sequence>
<evidence type="ECO:0000256" key="2">
    <source>
        <dbReference type="ARBA" id="ARBA00023125"/>
    </source>
</evidence>
<dbReference type="CDD" id="cd06170">
    <property type="entry name" value="LuxR_C_like"/>
    <property type="match status" value="1"/>
</dbReference>
<dbReference type="Gene3D" id="1.10.10.10">
    <property type="entry name" value="Winged helix-like DNA-binding domain superfamily/Winged helix DNA-binding domain"/>
    <property type="match status" value="1"/>
</dbReference>